<comment type="function">
    <text evidence="6">Forms membrane-associated dynamic filaments that are essential for cell shape determination. Acts by regulating cell wall synthesis and cell elongation, and thus cell shape. A feedback loop between cell geometry and MreB localization may maintain elongated cell shape by targeting cell wall growth to regions of negative cell wall curvature.</text>
</comment>
<feature type="binding site" evidence="6">
    <location>
        <begin position="10"/>
        <end position="12"/>
    </location>
    <ligand>
        <name>ATP</name>
        <dbReference type="ChEBI" id="CHEBI:30616"/>
    </ligand>
</feature>
<keyword evidence="3 6" id="KW-0067">ATP-binding</keyword>
<proteinExistence type="inferred from homology"/>
<feature type="binding site" evidence="6">
    <location>
        <begin position="155"/>
        <end position="157"/>
    </location>
    <ligand>
        <name>ATP</name>
        <dbReference type="ChEBI" id="CHEBI:30616"/>
    </ligand>
</feature>
<feature type="binding site" evidence="6">
    <location>
        <begin position="203"/>
        <end position="206"/>
    </location>
    <ligand>
        <name>ATP</name>
        <dbReference type="ChEBI" id="CHEBI:30616"/>
    </ligand>
</feature>
<dbReference type="InterPro" id="IPR043129">
    <property type="entry name" value="ATPase_NBD"/>
</dbReference>
<keyword evidence="8" id="KW-1185">Reference proteome</keyword>
<dbReference type="InterPro" id="IPR004753">
    <property type="entry name" value="MreB"/>
</dbReference>
<dbReference type="HAMAP" id="MF_02207">
    <property type="entry name" value="MreB"/>
    <property type="match status" value="1"/>
</dbReference>
<comment type="subunit">
    <text evidence="6">Forms polymers.</text>
</comment>
<dbReference type="Gene3D" id="3.30.420.40">
    <property type="match status" value="2"/>
</dbReference>
<protein>
    <recommendedName>
        <fullName evidence="6">Cell shape-determining protein MreB</fullName>
    </recommendedName>
</protein>
<evidence type="ECO:0000313" key="8">
    <source>
        <dbReference type="Proteomes" id="UP001199469"/>
    </source>
</evidence>
<keyword evidence="1 6" id="KW-0963">Cytoplasm</keyword>
<evidence type="ECO:0000313" key="7">
    <source>
        <dbReference type="EMBL" id="MCD2195206.1"/>
    </source>
</evidence>
<evidence type="ECO:0000256" key="5">
    <source>
        <dbReference type="ARBA" id="ARBA00023458"/>
    </source>
</evidence>
<evidence type="ECO:0000256" key="6">
    <source>
        <dbReference type="HAMAP-Rule" id="MF_02207"/>
    </source>
</evidence>
<evidence type="ECO:0000256" key="3">
    <source>
        <dbReference type="ARBA" id="ARBA00022840"/>
    </source>
</evidence>
<dbReference type="PANTHER" id="PTHR42749">
    <property type="entry name" value="CELL SHAPE-DETERMINING PROTEIN MREB"/>
    <property type="match status" value="1"/>
</dbReference>
<dbReference type="Proteomes" id="UP001199469">
    <property type="component" value="Unassembled WGS sequence"/>
</dbReference>
<dbReference type="Pfam" id="PF06723">
    <property type="entry name" value="MreB_Mbl"/>
    <property type="match status" value="1"/>
</dbReference>
<dbReference type="SUPFAM" id="SSF53067">
    <property type="entry name" value="Actin-like ATPase domain"/>
    <property type="match status" value="2"/>
</dbReference>
<evidence type="ECO:0000256" key="1">
    <source>
        <dbReference type="ARBA" id="ARBA00022490"/>
    </source>
</evidence>
<organism evidence="7 8">
    <name type="scientific">Actinomycetospora endophytica</name>
    <dbReference type="NCBI Taxonomy" id="2291215"/>
    <lineage>
        <taxon>Bacteria</taxon>
        <taxon>Bacillati</taxon>
        <taxon>Actinomycetota</taxon>
        <taxon>Actinomycetes</taxon>
        <taxon>Pseudonocardiales</taxon>
        <taxon>Pseudonocardiaceae</taxon>
        <taxon>Actinomycetospora</taxon>
    </lineage>
</organism>
<evidence type="ECO:0000256" key="4">
    <source>
        <dbReference type="ARBA" id="ARBA00022960"/>
    </source>
</evidence>
<accession>A0ABS8PCR3</accession>
<feature type="binding site" evidence="6">
    <location>
        <begin position="278"/>
        <end position="281"/>
    </location>
    <ligand>
        <name>ATP</name>
        <dbReference type="ChEBI" id="CHEBI:30616"/>
    </ligand>
</feature>
<dbReference type="InterPro" id="IPR056546">
    <property type="entry name" value="MreB_MamK-like"/>
</dbReference>
<keyword evidence="4 6" id="KW-0133">Cell shape</keyword>
<evidence type="ECO:0000256" key="2">
    <source>
        <dbReference type="ARBA" id="ARBA00022741"/>
    </source>
</evidence>
<keyword evidence="2 6" id="KW-0547">Nucleotide-binding</keyword>
<comment type="caution">
    <text evidence="7">The sequence shown here is derived from an EMBL/GenBank/DDBJ whole genome shotgun (WGS) entry which is preliminary data.</text>
</comment>
<sequence>MVDVGVDLGTANTVVCHPRDGVIFDEPSVMLLRRGARREVLVGHEAASLEGRTSPRARSRRPLRGGVITDLEAARTYVRAVAERVAGRQWRWRRLGAVMGVPLGATPLERRALTEAAEEAGMSHVTLLPEPIAGALGCGLDPMERRVHLVVDVGGGTAEIAAFCWGEVLVARSTRQAGDEMTTAVRWHLREAHDLVVDERGAEDIKIRASVDGGEVVAGGSDARTGRPRLVPVSAEEIDEALRPVVRGVVTALTSCLEELPPQATQDVLAGGVLLLGGGSLVPGLRGDLEKALGFPVKHVDRPLTCVAEGLAAAVAAPAVRRSYGS</sequence>
<gene>
    <name evidence="6" type="primary">mreB</name>
    <name evidence="7" type="ORF">LQ327_17705</name>
</gene>
<reference evidence="7 8" key="1">
    <citation type="submission" date="2021-11" db="EMBL/GenBank/DDBJ databases">
        <title>Draft genome sequence of Actinomycetospora sp. SF1 isolated from the rhizosphere soil.</title>
        <authorList>
            <person name="Duangmal K."/>
            <person name="Chantavorakit T."/>
        </authorList>
    </citation>
    <scope>NUCLEOTIDE SEQUENCE [LARGE SCALE GENOMIC DNA]</scope>
    <source>
        <strain evidence="7 8">TBRC 5722</strain>
    </source>
</reference>
<dbReference type="EMBL" id="JAJNDB010000003">
    <property type="protein sequence ID" value="MCD2195206.1"/>
    <property type="molecule type" value="Genomic_DNA"/>
</dbReference>
<dbReference type="PANTHER" id="PTHR42749:SF1">
    <property type="entry name" value="CELL SHAPE-DETERMINING PROTEIN MREB"/>
    <property type="match status" value="1"/>
</dbReference>
<comment type="subcellular location">
    <subcellularLocation>
        <location evidence="6">Cytoplasm</location>
    </subcellularLocation>
    <text evidence="6">Membrane-associated.</text>
</comment>
<dbReference type="PRINTS" id="PR01652">
    <property type="entry name" value="SHAPEPROTEIN"/>
</dbReference>
<comment type="similarity">
    <text evidence="5 6">Belongs to the FtsA/MreB family.</text>
</comment>
<dbReference type="RefSeq" id="WP_230736019.1">
    <property type="nucleotide sequence ID" value="NZ_JAJNDB010000003.1"/>
</dbReference>
<name>A0ABS8PCR3_9PSEU</name>